<dbReference type="GO" id="GO:0005262">
    <property type="term" value="F:calcium channel activity"/>
    <property type="evidence" value="ECO:0007669"/>
    <property type="project" value="InterPro"/>
</dbReference>
<protein>
    <submittedName>
        <fullName evidence="2">Stretch-activated cation channel mid1</fullName>
    </submittedName>
</protein>
<dbReference type="AlphaFoldDB" id="A0AAV9V2R9"/>
<accession>A0AAV9V2R9</accession>
<evidence type="ECO:0000313" key="2">
    <source>
        <dbReference type="EMBL" id="KAK6353588.1"/>
    </source>
</evidence>
<dbReference type="PANTHER" id="PTHR39142">
    <property type="entry name" value="MID1P"/>
    <property type="match status" value="1"/>
</dbReference>
<comment type="caution">
    <text evidence="2">The sequence shown here is derived from an EMBL/GenBank/DDBJ whole genome shotgun (WGS) entry which is preliminary data.</text>
</comment>
<dbReference type="Proteomes" id="UP001375240">
    <property type="component" value="Unassembled WGS sequence"/>
</dbReference>
<feature type="region of interest" description="Disordered" evidence="1">
    <location>
        <begin position="96"/>
        <end position="117"/>
    </location>
</feature>
<name>A0AAV9V2R9_9PEZI</name>
<feature type="compositionally biased region" description="Basic and acidic residues" evidence="1">
    <location>
        <begin position="108"/>
        <end position="117"/>
    </location>
</feature>
<proteinExistence type="predicted"/>
<reference evidence="2 3" key="1">
    <citation type="submission" date="2019-10" db="EMBL/GenBank/DDBJ databases">
        <authorList>
            <person name="Palmer J.M."/>
        </authorList>
    </citation>
    <scope>NUCLEOTIDE SEQUENCE [LARGE SCALE GENOMIC DNA]</scope>
    <source>
        <strain evidence="2 3">TWF696</strain>
    </source>
</reference>
<evidence type="ECO:0000256" key="1">
    <source>
        <dbReference type="SAM" id="MobiDB-lite"/>
    </source>
</evidence>
<evidence type="ECO:0000313" key="3">
    <source>
        <dbReference type="Proteomes" id="UP001375240"/>
    </source>
</evidence>
<dbReference type="PANTHER" id="PTHR39142:SF1">
    <property type="entry name" value="AEL197CP"/>
    <property type="match status" value="1"/>
</dbReference>
<sequence>MAFKISCPRLTPLQSRVAASSFATVVLITILVLWTLPPSAYSQSLPDLGGHHIHHVHSSSPHHLADNMDDRPGGLNEGLVPVGNFYNPVMQSTEDSKSWADADSGAEEGPRHDLLPGLVEKRQNGPFLNSLVRDTRRNLNIEIGEVQLWGFDTEQLFADAGKGDAGNVVVDVSKNVRVRSVYFNFNTCWQPTPSNTTTSFPPRLTLYASNTTANKDPGPSADPRQQIVVPVIEGFANVTVNASSTVYISVVAPNITAGSNANFSGFYNYDIIASTAQSYYGWYKQQNLYLIDSDSSNALLISGNETSYDNSVNVSTIVPPYTFFAHPANDTSLTGLRRSWCGLSSRALLSAANLNGDISMTRRGLGSKVKEQIYLKGLQPNMTYNVWLAKPNNETDGGFVYSAVNLTTKSDGNCRVIYDLEFCSEVAYAVPTNDTVFADMPRLARFYDTYASSWYANFSYSLQQVQCNTTADREYSHLRSCADCDAAYKTWLCATTIPRCADYSSNATFLAVRERGAENKGPRKIFLDDGRIIDIPTGVNNSDASSSSSAAAPAQTSGVKAASRNVLIDEVVSPGPYKEIKPCMDLCWSLVQSCPASLGFSCPSGSRGEQSYGWRSDDGDITCSYLGAAYFLSGAERAMARVWLAVLVAAAAMVGMVL</sequence>
<dbReference type="GO" id="GO:0098703">
    <property type="term" value="P:calcium ion import across plasma membrane"/>
    <property type="evidence" value="ECO:0007669"/>
    <property type="project" value="InterPro"/>
</dbReference>
<keyword evidence="3" id="KW-1185">Reference proteome</keyword>
<dbReference type="EMBL" id="JAVHNQ010000003">
    <property type="protein sequence ID" value="KAK6353588.1"/>
    <property type="molecule type" value="Genomic_DNA"/>
</dbReference>
<gene>
    <name evidence="2" type="primary">MID1</name>
    <name evidence="2" type="ORF">TWF696_005551</name>
</gene>
<organism evidence="2 3">
    <name type="scientific">Orbilia brochopaga</name>
    <dbReference type="NCBI Taxonomy" id="3140254"/>
    <lineage>
        <taxon>Eukaryota</taxon>
        <taxon>Fungi</taxon>
        <taxon>Dikarya</taxon>
        <taxon>Ascomycota</taxon>
        <taxon>Pezizomycotina</taxon>
        <taxon>Orbiliomycetes</taxon>
        <taxon>Orbiliales</taxon>
        <taxon>Orbiliaceae</taxon>
        <taxon>Orbilia</taxon>
    </lineage>
</organism>
<dbReference type="Pfam" id="PF12929">
    <property type="entry name" value="Mid1"/>
    <property type="match status" value="1"/>
</dbReference>
<dbReference type="InterPro" id="IPR024338">
    <property type="entry name" value="MID1/Yam8"/>
</dbReference>